<feature type="region of interest" description="Disordered" evidence="1">
    <location>
        <begin position="49"/>
        <end position="71"/>
    </location>
</feature>
<name>A0A382PWZ1_9ZZZZ</name>
<proteinExistence type="predicted"/>
<protein>
    <submittedName>
        <fullName evidence="2">Uncharacterized protein</fullName>
    </submittedName>
</protein>
<accession>A0A382PWZ1</accession>
<sequence>MHKILILGITVGGFLFANSWNNTAKTIEKSDSVKNQFCLAEDTSRDDYKLERRRRGGKGGKKNRRGGNGLR</sequence>
<organism evidence="2">
    <name type="scientific">marine metagenome</name>
    <dbReference type="NCBI Taxonomy" id="408172"/>
    <lineage>
        <taxon>unclassified sequences</taxon>
        <taxon>metagenomes</taxon>
        <taxon>ecological metagenomes</taxon>
    </lineage>
</organism>
<gene>
    <name evidence="2" type="ORF">METZ01_LOCUS330737</name>
</gene>
<feature type="compositionally biased region" description="Basic residues" evidence="1">
    <location>
        <begin position="51"/>
        <end position="65"/>
    </location>
</feature>
<dbReference type="AlphaFoldDB" id="A0A382PWZ1"/>
<evidence type="ECO:0000256" key="1">
    <source>
        <dbReference type="SAM" id="MobiDB-lite"/>
    </source>
</evidence>
<dbReference type="EMBL" id="UINC01110400">
    <property type="protein sequence ID" value="SVC77883.1"/>
    <property type="molecule type" value="Genomic_DNA"/>
</dbReference>
<reference evidence="2" key="1">
    <citation type="submission" date="2018-05" db="EMBL/GenBank/DDBJ databases">
        <authorList>
            <person name="Lanie J.A."/>
            <person name="Ng W.-L."/>
            <person name="Kazmierczak K.M."/>
            <person name="Andrzejewski T.M."/>
            <person name="Davidsen T.M."/>
            <person name="Wayne K.J."/>
            <person name="Tettelin H."/>
            <person name="Glass J.I."/>
            <person name="Rusch D."/>
            <person name="Podicherti R."/>
            <person name="Tsui H.-C.T."/>
            <person name="Winkler M.E."/>
        </authorList>
    </citation>
    <scope>NUCLEOTIDE SEQUENCE</scope>
</reference>
<evidence type="ECO:0000313" key="2">
    <source>
        <dbReference type="EMBL" id="SVC77883.1"/>
    </source>
</evidence>